<dbReference type="GeneID" id="93478934"/>
<dbReference type="RefSeq" id="WP_338707036.1">
    <property type="nucleotide sequence ID" value="NZ_CP145892.1"/>
</dbReference>
<evidence type="ECO:0000313" key="2">
    <source>
        <dbReference type="Proteomes" id="UP001364764"/>
    </source>
</evidence>
<dbReference type="AlphaFoldDB" id="A0ABD8AQL6"/>
<organism evidence="1 2">
    <name type="scientific">Paenibacillus amylolyticus</name>
    <dbReference type="NCBI Taxonomy" id="1451"/>
    <lineage>
        <taxon>Bacteria</taxon>
        <taxon>Bacillati</taxon>
        <taxon>Bacillota</taxon>
        <taxon>Bacilli</taxon>
        <taxon>Bacillales</taxon>
        <taxon>Paenibacillaceae</taxon>
        <taxon>Paenibacillus</taxon>
    </lineage>
</organism>
<proteinExistence type="predicted"/>
<reference evidence="1 2" key="1">
    <citation type="submission" date="2024-02" db="EMBL/GenBank/DDBJ databases">
        <title>Complete sequences of two Paenibacillus sp. strains and one Lysinibacillus strain isolated from the environment on STAA medium highlight biotechnological potential.</title>
        <authorList>
            <person name="Attere S.A."/>
            <person name="Piche L.C."/>
            <person name="Intertaglia L."/>
            <person name="Lami R."/>
            <person name="Charette S.J."/>
            <person name="Vincent A.T."/>
        </authorList>
    </citation>
    <scope>NUCLEOTIDE SEQUENCE [LARGE SCALE GENOMIC DNA]</scope>
    <source>
        <strain evidence="1 2">Y5S-7</strain>
    </source>
</reference>
<evidence type="ECO:0000313" key="1">
    <source>
        <dbReference type="EMBL" id="WWP19798.1"/>
    </source>
</evidence>
<dbReference type="Proteomes" id="UP001364764">
    <property type="component" value="Chromosome"/>
</dbReference>
<accession>A0ABD8AQL6</accession>
<sequence length="71" mass="8014">MVGLRMTSLLNSAPKNEVVLRMRAIVNALKMTHAAAGIPQQHGFVNDFEIISNENDNHFCTYAIVFTQYNF</sequence>
<protein>
    <submittedName>
        <fullName evidence="1">Uncharacterized protein</fullName>
    </submittedName>
</protein>
<gene>
    <name evidence="1" type="ORF">V6668_25675</name>
</gene>
<dbReference type="EMBL" id="CP145892">
    <property type="protein sequence ID" value="WWP19798.1"/>
    <property type="molecule type" value="Genomic_DNA"/>
</dbReference>
<name>A0ABD8AQL6_PAEAM</name>